<feature type="coiled-coil region" evidence="4">
    <location>
        <begin position="56"/>
        <end position="126"/>
    </location>
</feature>
<feature type="region of interest" description="Disordered" evidence="5">
    <location>
        <begin position="134"/>
        <end position="166"/>
    </location>
</feature>
<evidence type="ECO:0000313" key="7">
    <source>
        <dbReference type="Proteomes" id="UP000292447"/>
    </source>
</evidence>
<keyword evidence="2" id="KW-0227">DNA damage</keyword>
<reference evidence="7" key="1">
    <citation type="submission" date="2019-03" db="EMBL/GenBank/DDBJ databases">
        <title>Snf2 controls pulcherriminic acid biosynthesis and connects pigmentation and antifungal activity of the yeast Metschnikowia pulcherrima.</title>
        <authorList>
            <person name="Gore-Lloyd D."/>
            <person name="Sumann I."/>
            <person name="Brachmann A.O."/>
            <person name="Schneeberger K."/>
            <person name="Ortiz-Merino R.A."/>
            <person name="Moreno-Beltran M."/>
            <person name="Schlaefli M."/>
            <person name="Kirner P."/>
            <person name="Santos Kron A."/>
            <person name="Wolfe K.H."/>
            <person name="Piel J."/>
            <person name="Ahrens C.H."/>
            <person name="Henk D."/>
            <person name="Freimoser F.M."/>
        </authorList>
    </citation>
    <scope>NUCLEOTIDE SEQUENCE [LARGE SCALE GENOMIC DNA]</scope>
    <source>
        <strain evidence="7">APC 1.2</strain>
    </source>
</reference>
<evidence type="ECO:0000256" key="3">
    <source>
        <dbReference type="ARBA" id="ARBA00023242"/>
    </source>
</evidence>
<feature type="compositionally biased region" description="Polar residues" evidence="5">
    <location>
        <begin position="153"/>
        <end position="166"/>
    </location>
</feature>
<dbReference type="EMBL" id="CP034458">
    <property type="protein sequence ID" value="QBM88374.1"/>
    <property type="molecule type" value="Genomic_DNA"/>
</dbReference>
<evidence type="ECO:0000256" key="4">
    <source>
        <dbReference type="SAM" id="Coils"/>
    </source>
</evidence>
<organism evidence="6 7">
    <name type="scientific">Metschnikowia aff. pulcherrima</name>
    <dbReference type="NCBI Taxonomy" id="2163413"/>
    <lineage>
        <taxon>Eukaryota</taxon>
        <taxon>Fungi</taxon>
        <taxon>Dikarya</taxon>
        <taxon>Ascomycota</taxon>
        <taxon>Saccharomycotina</taxon>
        <taxon>Pichiomycetes</taxon>
        <taxon>Metschnikowiaceae</taxon>
        <taxon>Metschnikowia</taxon>
    </lineage>
</organism>
<feature type="compositionally biased region" description="Polar residues" evidence="5">
    <location>
        <begin position="134"/>
        <end position="143"/>
    </location>
</feature>
<accession>A0A4P6XRI5</accession>
<gene>
    <name evidence="6" type="primary">MPUL0C03410</name>
    <name evidence="6" type="ORF">METSCH_C03410</name>
</gene>
<dbReference type="Proteomes" id="UP000292447">
    <property type="component" value="Chromosome III"/>
</dbReference>
<keyword evidence="7" id="KW-1185">Reference proteome</keyword>
<dbReference type="GO" id="GO:0000077">
    <property type="term" value="P:DNA damage checkpoint signaling"/>
    <property type="evidence" value="ECO:0007669"/>
    <property type="project" value="InterPro"/>
</dbReference>
<protein>
    <submittedName>
        <fullName evidence="6">DNA damage checkpoint protein LCD1</fullName>
    </submittedName>
</protein>
<comment type="subcellular location">
    <subcellularLocation>
        <location evidence="1">Nucleus</location>
    </subcellularLocation>
</comment>
<dbReference type="GO" id="GO:0005634">
    <property type="term" value="C:nucleus"/>
    <property type="evidence" value="ECO:0007669"/>
    <property type="project" value="UniProtKB-SubCell"/>
</dbReference>
<dbReference type="STRING" id="2163413.A0A4P6XRI5"/>
<dbReference type="InterPro" id="IPR018622">
    <property type="entry name" value="DNA_damage_chkpnt_Lcd1"/>
</dbReference>
<evidence type="ECO:0000256" key="2">
    <source>
        <dbReference type="ARBA" id="ARBA00022763"/>
    </source>
</evidence>
<name>A0A4P6XRI5_9ASCO</name>
<evidence type="ECO:0000256" key="1">
    <source>
        <dbReference type="ARBA" id="ARBA00004123"/>
    </source>
</evidence>
<dbReference type="Pfam" id="PF09798">
    <property type="entry name" value="LCD1"/>
    <property type="match status" value="1"/>
</dbReference>
<proteinExistence type="predicted"/>
<sequence length="711" mass="80389">MSDSSFDDDDDPLLMQLVQATQRPAPTAQTGSNVMIPENPQNLGVPTNPANYQLQLFSAQGEISILRAQLELLQNQRAAEIALLRAEAKNAQSSAQEHVTVLKQTVDKLEDEKKFLGNEIRSLSAVKRRKVAENGTQIASNTDLHGRSDLANGVSNDHGSEPRNSLQKPLAVAGGARIQLQDDWSQLTYHLWHYTINGSDRSSMAFLSKICTECTVEADGKLTVPANTPLLACLWDALLDVKHLRLDMLVLHICTMLLALISELLRLHEASVPGILVSVPFLISIMHATITFKPSAVTEALAKTLVSSFSKILQKFVFVLHLNDEEGETFSTHSTVPYQRRLIENFILILALDVLENAVVVSTQFGPEFCRNLWNLGTLDLALLQQILPENTERFVSLVQINLVSSFVEMLSAAVYEDYFCTTNERLNLLIVKSLLKVFIIDIGIKEDFMFYGLNRVLGNNLDFEKISQAVPSEPEKVFNKLLVSMPYPVKKRELSGKEEFHLALNHDCHLLNLRVRIVLLLEAIVVSNKMDLLNLKENIKLIVRIIGYEQNHVIHQPRYELIYMRLTIIAVFVRIFYYMIEEQKNINTLIYPETLYEIFVVLLRIAFASDSLSFEAHELLSQIRAKGVTDMGVFNKSCEFRSREIAHFDLYSSNPEKYIELAGIEGDFANGLEFPYELDTIELAREILSVCVNHDEADNLYYNMNKETQT</sequence>
<evidence type="ECO:0000313" key="6">
    <source>
        <dbReference type="EMBL" id="QBM88374.1"/>
    </source>
</evidence>
<keyword evidence="4" id="KW-0175">Coiled coil</keyword>
<keyword evidence="3" id="KW-0539">Nucleus</keyword>
<evidence type="ECO:0000256" key="5">
    <source>
        <dbReference type="SAM" id="MobiDB-lite"/>
    </source>
</evidence>
<dbReference type="AlphaFoldDB" id="A0A4P6XRI5"/>